<dbReference type="InterPro" id="IPR001211">
    <property type="entry name" value="PLA2"/>
</dbReference>
<comment type="caution">
    <text evidence="11">The sequence shown here is derived from an EMBL/GenBank/DDBJ whole genome shotgun (WGS) entry which is preliminary data.</text>
</comment>
<dbReference type="GO" id="GO:0006644">
    <property type="term" value="P:phospholipid metabolic process"/>
    <property type="evidence" value="ECO:0007669"/>
    <property type="project" value="InterPro"/>
</dbReference>
<comment type="subcellular location">
    <subcellularLocation>
        <location evidence="1">Secreted</location>
    </subcellularLocation>
</comment>
<keyword evidence="9" id="KW-0732">Signal</keyword>
<evidence type="ECO:0000256" key="8">
    <source>
        <dbReference type="SAM" id="MobiDB-lite"/>
    </source>
</evidence>
<feature type="domain" description="Phospholipase A2-like central" evidence="10">
    <location>
        <begin position="19"/>
        <end position="156"/>
    </location>
</feature>
<feature type="disulfide bond" evidence="6">
    <location>
        <begin position="63"/>
        <end position="136"/>
    </location>
</feature>
<feature type="disulfide bond" evidence="6">
    <location>
        <begin position="85"/>
        <end position="122"/>
    </location>
</feature>
<dbReference type="InterPro" id="IPR033113">
    <property type="entry name" value="PLA2_histidine"/>
</dbReference>
<evidence type="ECO:0000256" key="6">
    <source>
        <dbReference type="PIRSR" id="PIRSR601211-3"/>
    </source>
</evidence>
<evidence type="ECO:0000256" key="1">
    <source>
        <dbReference type="ARBA" id="ARBA00004613"/>
    </source>
</evidence>
<feature type="chain" id="PRO_5041385383" description="Phospholipase A2-like central domain-containing protein" evidence="9">
    <location>
        <begin position="19"/>
        <end position="281"/>
    </location>
</feature>
<dbReference type="GO" id="GO:0016042">
    <property type="term" value="P:lipid catabolic process"/>
    <property type="evidence" value="ECO:0007669"/>
    <property type="project" value="InterPro"/>
</dbReference>
<feature type="binding site" evidence="5">
    <location>
        <position position="45"/>
    </location>
    <ligand>
        <name>Ca(2+)</name>
        <dbReference type="ChEBI" id="CHEBI:29108"/>
    </ligand>
</feature>
<feature type="disulfide bond" evidence="6">
    <location>
        <begin position="107"/>
        <end position="127"/>
    </location>
</feature>
<evidence type="ECO:0000256" key="5">
    <source>
        <dbReference type="PIRSR" id="PIRSR601211-2"/>
    </source>
</evidence>
<keyword evidence="5" id="KW-0106">Calcium</keyword>
<evidence type="ECO:0000256" key="7">
    <source>
        <dbReference type="RuleBase" id="RU003654"/>
    </source>
</evidence>
<evidence type="ECO:0000256" key="3">
    <source>
        <dbReference type="ARBA" id="ARBA00023157"/>
    </source>
</evidence>
<feature type="binding site" evidence="5">
    <location>
        <position position="68"/>
    </location>
    <ligand>
        <name>Ca(2+)</name>
        <dbReference type="ChEBI" id="CHEBI:29108"/>
    </ligand>
</feature>
<dbReference type="Pfam" id="PF00068">
    <property type="entry name" value="Phospholip_A2_1"/>
    <property type="match status" value="1"/>
</dbReference>
<keyword evidence="5" id="KW-0479">Metal-binding</keyword>
<evidence type="ECO:0000313" key="11">
    <source>
        <dbReference type="EMBL" id="CAJ0605393.1"/>
    </source>
</evidence>
<evidence type="ECO:0000256" key="4">
    <source>
        <dbReference type="PIRSR" id="PIRSR601211-1"/>
    </source>
</evidence>
<feature type="binding site" evidence="5">
    <location>
        <position position="49"/>
    </location>
    <ligand>
        <name>Ca(2+)</name>
        <dbReference type="ChEBI" id="CHEBI:29108"/>
    </ligand>
</feature>
<feature type="active site" evidence="4">
    <location>
        <position position="67"/>
    </location>
</feature>
<dbReference type="GO" id="GO:0004623">
    <property type="term" value="F:phospholipase A2 activity"/>
    <property type="evidence" value="ECO:0007669"/>
    <property type="project" value="InterPro"/>
</dbReference>
<dbReference type="PROSITE" id="PS00118">
    <property type="entry name" value="PA2_HIS"/>
    <property type="match status" value="1"/>
</dbReference>
<dbReference type="SUPFAM" id="SSF48619">
    <property type="entry name" value="Phospholipase A2, PLA2"/>
    <property type="match status" value="1"/>
</dbReference>
<accession>A0AA36H8A9</accession>
<gene>
    <name evidence="11" type="ORF">CYNAS_LOCUS17376</name>
</gene>
<dbReference type="Proteomes" id="UP001176961">
    <property type="component" value="Unassembled WGS sequence"/>
</dbReference>
<feature type="disulfide bond" evidence="6">
    <location>
        <begin position="70"/>
        <end position="129"/>
    </location>
</feature>
<dbReference type="GO" id="GO:0005576">
    <property type="term" value="C:extracellular region"/>
    <property type="evidence" value="ECO:0007669"/>
    <property type="project" value="UniProtKB-SubCell"/>
</dbReference>
<evidence type="ECO:0000256" key="2">
    <source>
        <dbReference type="ARBA" id="ARBA00022525"/>
    </source>
</evidence>
<proteinExistence type="inferred from homology"/>
<feature type="disulfide bond" evidence="6">
    <location>
        <begin position="46"/>
        <end position="64"/>
    </location>
</feature>
<dbReference type="AlphaFoldDB" id="A0AA36H8A9"/>
<dbReference type="EMBL" id="CATQJL010000316">
    <property type="protein sequence ID" value="CAJ0605393.1"/>
    <property type="molecule type" value="Genomic_DNA"/>
</dbReference>
<dbReference type="InterPro" id="IPR036444">
    <property type="entry name" value="PLipase_A2_dom_sf"/>
</dbReference>
<evidence type="ECO:0000256" key="9">
    <source>
        <dbReference type="SAM" id="SignalP"/>
    </source>
</evidence>
<comment type="cofactor">
    <cofactor evidence="5">
        <name>Ca(2+)</name>
        <dbReference type="ChEBI" id="CHEBI:29108"/>
    </cofactor>
    <text evidence="5">Binds 1 Ca(2+) ion per subunit.</text>
</comment>
<dbReference type="SMART" id="SM00085">
    <property type="entry name" value="PA2c"/>
    <property type="match status" value="1"/>
</dbReference>
<dbReference type="PANTHER" id="PTHR11716:SF107">
    <property type="entry name" value="PHOSPHOLIPASE A2"/>
    <property type="match status" value="1"/>
</dbReference>
<comment type="similarity">
    <text evidence="7">Belongs to the phospholipase A2 family.</text>
</comment>
<feature type="active site" evidence="4">
    <location>
        <position position="130"/>
    </location>
</feature>
<reference evidence="11" key="1">
    <citation type="submission" date="2023-07" db="EMBL/GenBank/DDBJ databases">
        <authorList>
            <consortium name="CYATHOMIX"/>
        </authorList>
    </citation>
    <scope>NUCLEOTIDE SEQUENCE</scope>
    <source>
        <strain evidence="11">N/A</strain>
    </source>
</reference>
<sequence>MHIITAFIFSYALITVDASLYDFTTVGKCILGYNPWFDLLRHGCYCGFGNHGDVAPEDDYDACCRQHDFCYGNLTEKTEKKPKQCPNLLTEYLLPYWFHCEDHRAYCYVDPPYSWIPWWRSCGVGLCNCDSEMMECWKRVRDNSSDPRKRPDKRYCNISKSELPHPQDPGWMDYFENVVMFYEDLNRHRHEDAEKAKKKIKLEKERSMLVREWAQGHTRYPIRHRGSDENHVLPQFPQSPYSLPNQHPNEISGASAERLPWNKRDWHHPDWTSPEFVDNNV</sequence>
<organism evidence="11 12">
    <name type="scientific">Cylicocyclus nassatus</name>
    <name type="common">Nematode worm</name>
    <dbReference type="NCBI Taxonomy" id="53992"/>
    <lineage>
        <taxon>Eukaryota</taxon>
        <taxon>Metazoa</taxon>
        <taxon>Ecdysozoa</taxon>
        <taxon>Nematoda</taxon>
        <taxon>Chromadorea</taxon>
        <taxon>Rhabditida</taxon>
        <taxon>Rhabditina</taxon>
        <taxon>Rhabditomorpha</taxon>
        <taxon>Strongyloidea</taxon>
        <taxon>Strongylidae</taxon>
        <taxon>Cylicocyclus</taxon>
    </lineage>
</organism>
<protein>
    <recommendedName>
        <fullName evidence="10">Phospholipase A2-like central domain-containing protein</fullName>
    </recommendedName>
</protein>
<feature type="binding site" evidence="5">
    <location>
        <position position="47"/>
    </location>
    <ligand>
        <name>Ca(2+)</name>
        <dbReference type="ChEBI" id="CHEBI:29108"/>
    </ligand>
</feature>
<dbReference type="Gene3D" id="1.20.90.10">
    <property type="entry name" value="Phospholipase A2 domain"/>
    <property type="match status" value="1"/>
</dbReference>
<keyword evidence="12" id="KW-1185">Reference proteome</keyword>
<dbReference type="GO" id="GO:0005509">
    <property type="term" value="F:calcium ion binding"/>
    <property type="evidence" value="ECO:0007669"/>
    <property type="project" value="InterPro"/>
</dbReference>
<feature type="signal peptide" evidence="9">
    <location>
        <begin position="1"/>
        <end position="18"/>
    </location>
</feature>
<feature type="compositionally biased region" description="Polar residues" evidence="8">
    <location>
        <begin position="236"/>
        <end position="249"/>
    </location>
</feature>
<name>A0AA36H8A9_CYLNA</name>
<dbReference type="InterPro" id="IPR016090">
    <property type="entry name" value="PLA2-like_dom"/>
</dbReference>
<dbReference type="GO" id="GO:0050482">
    <property type="term" value="P:arachidonate secretion"/>
    <property type="evidence" value="ECO:0007669"/>
    <property type="project" value="InterPro"/>
</dbReference>
<keyword evidence="2" id="KW-0964">Secreted</keyword>
<feature type="region of interest" description="Disordered" evidence="8">
    <location>
        <begin position="220"/>
        <end position="253"/>
    </location>
</feature>
<keyword evidence="3 6" id="KW-1015">Disulfide bond</keyword>
<evidence type="ECO:0000313" key="12">
    <source>
        <dbReference type="Proteomes" id="UP001176961"/>
    </source>
</evidence>
<evidence type="ECO:0000259" key="10">
    <source>
        <dbReference type="SMART" id="SM00085"/>
    </source>
</evidence>
<dbReference type="PANTHER" id="PTHR11716">
    <property type="entry name" value="PHOSPHOLIPASE A2 FAMILY MEMBER"/>
    <property type="match status" value="1"/>
</dbReference>